<name>A0A844G6V3_9BACT</name>
<organism evidence="2 3">
    <name type="scientific">Victivallis lenta</name>
    <dbReference type="NCBI Taxonomy" id="2606640"/>
    <lineage>
        <taxon>Bacteria</taxon>
        <taxon>Pseudomonadati</taxon>
        <taxon>Lentisphaerota</taxon>
        <taxon>Lentisphaeria</taxon>
        <taxon>Victivallales</taxon>
        <taxon>Victivallaceae</taxon>
        <taxon>Victivallis</taxon>
    </lineage>
</organism>
<dbReference type="EMBL" id="VUNS01000045">
    <property type="protein sequence ID" value="MST99650.1"/>
    <property type="molecule type" value="Genomic_DNA"/>
</dbReference>
<evidence type="ECO:0000313" key="2">
    <source>
        <dbReference type="EMBL" id="MST99650.1"/>
    </source>
</evidence>
<protein>
    <submittedName>
        <fullName evidence="2">Uncharacterized protein</fullName>
    </submittedName>
</protein>
<evidence type="ECO:0000256" key="1">
    <source>
        <dbReference type="SAM" id="Phobius"/>
    </source>
</evidence>
<keyword evidence="1" id="KW-0812">Transmembrane</keyword>
<keyword evidence="1" id="KW-0472">Membrane</keyword>
<sequence length="212" mass="24902">MEFVLVLPVYMAVIGGILWLGLKSLDAVNLRSADHWGVWMAGNRFSVRTPAIVALRDMFPRSSIIWASQKRYLLDEHSFLQFIGSKTTLMQTRPEYLDNWINMPYSVRGESKPVSIPEFQITSSRYGNEFTQCIIMRTKGSRTSKRHWDSSLVAKHEIWKFDSKDAEYPKEWKLDLLKNPKHTDDAKEQEKEPEKIKFYERYGKFETWSTPQ</sequence>
<dbReference type="AlphaFoldDB" id="A0A844G6V3"/>
<accession>A0A844G6V3</accession>
<reference evidence="2 3" key="1">
    <citation type="submission" date="2019-08" db="EMBL/GenBank/DDBJ databases">
        <title>In-depth cultivation of the pig gut microbiome towards novel bacterial diversity and tailored functional studies.</title>
        <authorList>
            <person name="Wylensek D."/>
            <person name="Hitch T.C.A."/>
            <person name="Clavel T."/>
        </authorList>
    </citation>
    <scope>NUCLEOTIDE SEQUENCE [LARGE SCALE GENOMIC DNA]</scope>
    <source>
        <strain evidence="2 3">BBE-744-WT-12</strain>
    </source>
</reference>
<dbReference type="RefSeq" id="WP_154420817.1">
    <property type="nucleotide sequence ID" value="NZ_VUNS01000045.1"/>
</dbReference>
<keyword evidence="1" id="KW-1133">Transmembrane helix</keyword>
<proteinExistence type="predicted"/>
<keyword evidence="3" id="KW-1185">Reference proteome</keyword>
<evidence type="ECO:0000313" key="3">
    <source>
        <dbReference type="Proteomes" id="UP000435649"/>
    </source>
</evidence>
<gene>
    <name evidence="2" type="ORF">FYJ85_21710</name>
</gene>
<comment type="caution">
    <text evidence="2">The sequence shown here is derived from an EMBL/GenBank/DDBJ whole genome shotgun (WGS) entry which is preliminary data.</text>
</comment>
<dbReference type="Proteomes" id="UP000435649">
    <property type="component" value="Unassembled WGS sequence"/>
</dbReference>
<feature type="transmembrane region" description="Helical" evidence="1">
    <location>
        <begin position="6"/>
        <end position="22"/>
    </location>
</feature>